<feature type="non-terminal residue" evidence="1">
    <location>
        <position position="59"/>
    </location>
</feature>
<keyword evidence="2" id="KW-1185">Reference proteome</keyword>
<feature type="non-terminal residue" evidence="1">
    <location>
        <position position="1"/>
    </location>
</feature>
<gene>
    <name evidence="1" type="ORF">SPELUC_LOCUS12754</name>
</gene>
<organism evidence="1 2">
    <name type="scientific">Cetraspora pellucida</name>
    <dbReference type="NCBI Taxonomy" id="1433469"/>
    <lineage>
        <taxon>Eukaryota</taxon>
        <taxon>Fungi</taxon>
        <taxon>Fungi incertae sedis</taxon>
        <taxon>Mucoromycota</taxon>
        <taxon>Glomeromycotina</taxon>
        <taxon>Glomeromycetes</taxon>
        <taxon>Diversisporales</taxon>
        <taxon>Gigasporaceae</taxon>
        <taxon>Cetraspora</taxon>
    </lineage>
</organism>
<evidence type="ECO:0000313" key="1">
    <source>
        <dbReference type="EMBL" id="CAG8725865.1"/>
    </source>
</evidence>
<evidence type="ECO:0000313" key="2">
    <source>
        <dbReference type="Proteomes" id="UP000789366"/>
    </source>
</evidence>
<protein>
    <submittedName>
        <fullName evidence="1">7033_t:CDS:1</fullName>
    </submittedName>
</protein>
<sequence length="59" mass="6614">QDPELFNNVQVEDIIFSNANSFDNAILIDNAISTDNATLTNDTTFIDDLISNTEFNNNF</sequence>
<name>A0ACA9PX87_9GLOM</name>
<reference evidence="1" key="1">
    <citation type="submission" date="2021-06" db="EMBL/GenBank/DDBJ databases">
        <authorList>
            <person name="Kallberg Y."/>
            <person name="Tangrot J."/>
            <person name="Rosling A."/>
        </authorList>
    </citation>
    <scope>NUCLEOTIDE SEQUENCE</scope>
    <source>
        <strain evidence="1">28 12/20/2015</strain>
    </source>
</reference>
<comment type="caution">
    <text evidence="1">The sequence shown here is derived from an EMBL/GenBank/DDBJ whole genome shotgun (WGS) entry which is preliminary data.</text>
</comment>
<proteinExistence type="predicted"/>
<accession>A0ACA9PX87</accession>
<dbReference type="EMBL" id="CAJVPW010031161">
    <property type="protein sequence ID" value="CAG8725865.1"/>
    <property type="molecule type" value="Genomic_DNA"/>
</dbReference>
<dbReference type="Proteomes" id="UP000789366">
    <property type="component" value="Unassembled WGS sequence"/>
</dbReference>